<protein>
    <submittedName>
        <fullName evidence="2">Uncharacterized protein</fullName>
    </submittedName>
</protein>
<evidence type="ECO:0000313" key="2">
    <source>
        <dbReference type="EMBL" id="KAL2330675.1"/>
    </source>
</evidence>
<keyword evidence="3" id="KW-1185">Reference proteome</keyword>
<feature type="region of interest" description="Disordered" evidence="1">
    <location>
        <begin position="1"/>
        <end position="32"/>
    </location>
</feature>
<reference evidence="2 3" key="1">
    <citation type="submission" date="2024-08" db="EMBL/GenBank/DDBJ databases">
        <title>Insights into the chromosomal genome structure of Flemingia macrophylla.</title>
        <authorList>
            <person name="Ding Y."/>
            <person name="Zhao Y."/>
            <person name="Bi W."/>
            <person name="Wu M."/>
            <person name="Zhao G."/>
            <person name="Gong Y."/>
            <person name="Li W."/>
            <person name="Zhang P."/>
        </authorList>
    </citation>
    <scope>NUCLEOTIDE SEQUENCE [LARGE SCALE GENOMIC DNA]</scope>
    <source>
        <strain evidence="2">DYQJB</strain>
        <tissue evidence="2">Leaf</tissue>
    </source>
</reference>
<comment type="caution">
    <text evidence="2">The sequence shown here is derived from an EMBL/GenBank/DDBJ whole genome shotgun (WGS) entry which is preliminary data.</text>
</comment>
<feature type="compositionally biased region" description="Basic residues" evidence="1">
    <location>
        <begin position="72"/>
        <end position="87"/>
    </location>
</feature>
<sequence length="87" mass="10348">MKVYSNCEANLEDSKEELISPTPKNSKGKGVMFPEEPCIPDEPQQHSEDMLKSFRPNREIQQVLKKDLSQNKQRRRQIRQKHEKKRQ</sequence>
<gene>
    <name evidence="2" type="ORF">Fmac_018256</name>
</gene>
<dbReference type="EMBL" id="JBGMDY010000006">
    <property type="protein sequence ID" value="KAL2330675.1"/>
    <property type="molecule type" value="Genomic_DNA"/>
</dbReference>
<feature type="region of interest" description="Disordered" evidence="1">
    <location>
        <begin position="64"/>
        <end position="87"/>
    </location>
</feature>
<accession>A0ABD1M4G3</accession>
<dbReference type="Proteomes" id="UP001603857">
    <property type="component" value="Unassembled WGS sequence"/>
</dbReference>
<organism evidence="2 3">
    <name type="scientific">Flemingia macrophylla</name>
    <dbReference type="NCBI Taxonomy" id="520843"/>
    <lineage>
        <taxon>Eukaryota</taxon>
        <taxon>Viridiplantae</taxon>
        <taxon>Streptophyta</taxon>
        <taxon>Embryophyta</taxon>
        <taxon>Tracheophyta</taxon>
        <taxon>Spermatophyta</taxon>
        <taxon>Magnoliopsida</taxon>
        <taxon>eudicotyledons</taxon>
        <taxon>Gunneridae</taxon>
        <taxon>Pentapetalae</taxon>
        <taxon>rosids</taxon>
        <taxon>fabids</taxon>
        <taxon>Fabales</taxon>
        <taxon>Fabaceae</taxon>
        <taxon>Papilionoideae</taxon>
        <taxon>50 kb inversion clade</taxon>
        <taxon>NPAAA clade</taxon>
        <taxon>indigoferoid/millettioid clade</taxon>
        <taxon>Phaseoleae</taxon>
        <taxon>Flemingia</taxon>
    </lineage>
</organism>
<proteinExistence type="predicted"/>
<dbReference type="AlphaFoldDB" id="A0ABD1M4G3"/>
<name>A0ABD1M4G3_9FABA</name>
<evidence type="ECO:0000313" key="3">
    <source>
        <dbReference type="Proteomes" id="UP001603857"/>
    </source>
</evidence>
<evidence type="ECO:0000256" key="1">
    <source>
        <dbReference type="SAM" id="MobiDB-lite"/>
    </source>
</evidence>